<protein>
    <submittedName>
        <fullName evidence="1">Uncharacterized protein</fullName>
    </submittedName>
</protein>
<dbReference type="AlphaFoldDB" id="A0A1Y1V8S8"/>
<dbReference type="Proteomes" id="UP000193719">
    <property type="component" value="Unassembled WGS sequence"/>
</dbReference>
<evidence type="ECO:0000313" key="2">
    <source>
        <dbReference type="Proteomes" id="UP000193719"/>
    </source>
</evidence>
<dbReference type="OrthoDB" id="2142040at2759"/>
<keyword evidence="2" id="KW-1185">Reference proteome</keyword>
<feature type="non-terminal residue" evidence="1">
    <location>
        <position position="59"/>
    </location>
</feature>
<accession>A0A1Y1V8S8</accession>
<organism evidence="1 2">
    <name type="scientific">Piromyces finnis</name>
    <dbReference type="NCBI Taxonomy" id="1754191"/>
    <lineage>
        <taxon>Eukaryota</taxon>
        <taxon>Fungi</taxon>
        <taxon>Fungi incertae sedis</taxon>
        <taxon>Chytridiomycota</taxon>
        <taxon>Chytridiomycota incertae sedis</taxon>
        <taxon>Neocallimastigomycetes</taxon>
        <taxon>Neocallimastigales</taxon>
        <taxon>Neocallimastigaceae</taxon>
        <taxon>Piromyces</taxon>
    </lineage>
</organism>
<name>A0A1Y1V8S8_9FUNG</name>
<gene>
    <name evidence="1" type="ORF">BCR36DRAFT_404795</name>
</gene>
<sequence>MYRIAFENNDCMALKVLFENDYNTKINLFRKIIKYNLFENSVKSNDYNFVKKVLDYKDF</sequence>
<comment type="caution">
    <text evidence="1">The sequence shown here is derived from an EMBL/GenBank/DDBJ whole genome shotgun (WGS) entry which is preliminary data.</text>
</comment>
<reference evidence="1 2" key="1">
    <citation type="submission" date="2016-08" db="EMBL/GenBank/DDBJ databases">
        <title>Genomes of anaerobic fungi encode conserved fungal cellulosomes for biomass hydrolysis.</title>
        <authorList>
            <consortium name="DOE Joint Genome Institute"/>
            <person name="Haitjema C.H."/>
            <person name="Gilmore S.P."/>
            <person name="Henske J.K."/>
            <person name="Solomon K.V."/>
            <person name="De Groot R."/>
            <person name="Kuo A."/>
            <person name="Mondo S.J."/>
            <person name="Salamov A.A."/>
            <person name="Labutti K."/>
            <person name="Zhao Z."/>
            <person name="Chiniquy J."/>
            <person name="Barry K."/>
            <person name="Brewer H.M."/>
            <person name="Purvine S.O."/>
            <person name="Wright A.T."/>
            <person name="Boxma B."/>
            <person name="Van Alen T."/>
            <person name="Hackstein J.H."/>
            <person name="Baker S.E."/>
            <person name="Grigoriev I.V."/>
            <person name="O'Malley M.A."/>
        </authorList>
    </citation>
    <scope>NUCLEOTIDE SEQUENCE [LARGE SCALE GENOMIC DNA]</scope>
    <source>
        <strain evidence="2">finn</strain>
    </source>
</reference>
<dbReference type="EMBL" id="MCFH01000024">
    <property type="protein sequence ID" value="ORX49314.1"/>
    <property type="molecule type" value="Genomic_DNA"/>
</dbReference>
<evidence type="ECO:0000313" key="1">
    <source>
        <dbReference type="EMBL" id="ORX49314.1"/>
    </source>
</evidence>
<proteinExistence type="predicted"/>
<reference evidence="1 2" key="2">
    <citation type="submission" date="2016-08" db="EMBL/GenBank/DDBJ databases">
        <title>Pervasive Adenine N6-methylation of Active Genes in Fungi.</title>
        <authorList>
            <consortium name="DOE Joint Genome Institute"/>
            <person name="Mondo S.J."/>
            <person name="Dannebaum R.O."/>
            <person name="Kuo R.C."/>
            <person name="Labutti K."/>
            <person name="Haridas S."/>
            <person name="Kuo A."/>
            <person name="Salamov A."/>
            <person name="Ahrendt S.R."/>
            <person name="Lipzen A."/>
            <person name="Sullivan W."/>
            <person name="Andreopoulos W.B."/>
            <person name="Clum A."/>
            <person name="Lindquist E."/>
            <person name="Daum C."/>
            <person name="Ramamoorthy G.K."/>
            <person name="Gryganskyi A."/>
            <person name="Culley D."/>
            <person name="Magnuson J.K."/>
            <person name="James T.Y."/>
            <person name="O'Malley M.A."/>
            <person name="Stajich J.E."/>
            <person name="Spatafora J.W."/>
            <person name="Visel A."/>
            <person name="Grigoriev I.V."/>
        </authorList>
    </citation>
    <scope>NUCLEOTIDE SEQUENCE [LARGE SCALE GENOMIC DNA]</scope>
    <source>
        <strain evidence="2">finn</strain>
    </source>
</reference>